<dbReference type="Pfam" id="PF23489">
    <property type="entry name" value="V-ATPase_su_f"/>
    <property type="match status" value="1"/>
</dbReference>
<proteinExistence type="predicted"/>
<dbReference type="AlphaFoldDB" id="A0A1V2LHP9"/>
<dbReference type="VEuPathDB" id="FungiDB:C5L36_0A11530"/>
<evidence type="ECO:0000256" key="4">
    <source>
        <dbReference type="ARBA" id="ARBA00023136"/>
    </source>
</evidence>
<reference evidence="7" key="1">
    <citation type="journal article" date="2017" name="Genome Announc.">
        <title>Genome sequences of Cyberlindnera fabianii 65, Pichia kudriavzevii 129, and Saccharomyces cerevisiae 131 isolated from fermented masau fruits in Zimbabwe.</title>
        <authorList>
            <person name="van Rijswijck I.M.H."/>
            <person name="Derks M.F.L."/>
            <person name="Abee T."/>
            <person name="de Ridder D."/>
            <person name="Smid E.J."/>
        </authorList>
    </citation>
    <scope>NUCLEOTIDE SEQUENCE [LARGE SCALE GENOMIC DNA]</scope>
    <source>
        <strain evidence="7">129</strain>
    </source>
</reference>
<organism evidence="6 7">
    <name type="scientific">Pichia kudriavzevii</name>
    <name type="common">Yeast</name>
    <name type="synonym">Issatchenkia orientalis</name>
    <dbReference type="NCBI Taxonomy" id="4909"/>
    <lineage>
        <taxon>Eukaryota</taxon>
        <taxon>Fungi</taxon>
        <taxon>Dikarya</taxon>
        <taxon>Ascomycota</taxon>
        <taxon>Saccharomycotina</taxon>
        <taxon>Pichiomycetes</taxon>
        <taxon>Pichiales</taxon>
        <taxon>Pichiaceae</taxon>
        <taxon>Pichia</taxon>
    </lineage>
</organism>
<comment type="subcellular location">
    <subcellularLocation>
        <location evidence="1">Membrane</location>
    </subcellularLocation>
</comment>
<name>A0A1V2LHP9_PICKU</name>
<comment type="caution">
    <text evidence="6">The sequence shown here is derived from an EMBL/GenBank/DDBJ whole genome shotgun (WGS) entry which is preliminary data.</text>
</comment>
<keyword evidence="3 5" id="KW-1133">Transmembrane helix</keyword>
<dbReference type="InterPro" id="IPR056552">
    <property type="entry name" value="Ribonucl_Kappa"/>
</dbReference>
<keyword evidence="2 5" id="KW-0812">Transmembrane</keyword>
<sequence length="48" mass="5210">MMGSITSPSDGKGVAKTITGAIILYAIFLVFCGLQVILIRKQDKIRLE</sequence>
<evidence type="ECO:0000313" key="6">
    <source>
        <dbReference type="EMBL" id="ONH71412.1"/>
    </source>
</evidence>
<dbReference type="EMBL" id="MQVM01000035">
    <property type="protein sequence ID" value="ONH71412.1"/>
    <property type="molecule type" value="Genomic_DNA"/>
</dbReference>
<evidence type="ECO:0000256" key="1">
    <source>
        <dbReference type="ARBA" id="ARBA00004370"/>
    </source>
</evidence>
<feature type="transmembrane region" description="Helical" evidence="5">
    <location>
        <begin position="20"/>
        <end position="39"/>
    </location>
</feature>
<dbReference type="Proteomes" id="UP000189274">
    <property type="component" value="Unassembled WGS sequence"/>
</dbReference>
<evidence type="ECO:0000256" key="2">
    <source>
        <dbReference type="ARBA" id="ARBA00022692"/>
    </source>
</evidence>
<accession>A0A1V2LHP9</accession>
<evidence type="ECO:0000256" key="5">
    <source>
        <dbReference type="SAM" id="Phobius"/>
    </source>
</evidence>
<gene>
    <name evidence="6" type="ORF">BOH78_4513</name>
</gene>
<keyword evidence="4 5" id="KW-0472">Membrane</keyword>
<evidence type="ECO:0000256" key="3">
    <source>
        <dbReference type="ARBA" id="ARBA00022989"/>
    </source>
</evidence>
<protein>
    <submittedName>
        <fullName evidence="6">Uncharacterized protein</fullName>
    </submittedName>
</protein>
<evidence type="ECO:0000313" key="7">
    <source>
        <dbReference type="Proteomes" id="UP000189274"/>
    </source>
</evidence>
<dbReference type="GO" id="GO:0016020">
    <property type="term" value="C:membrane"/>
    <property type="evidence" value="ECO:0007669"/>
    <property type="project" value="UniProtKB-SubCell"/>
</dbReference>